<feature type="transmembrane region" description="Helical" evidence="14">
    <location>
        <begin position="455"/>
        <end position="479"/>
    </location>
</feature>
<comment type="function">
    <text evidence="12">Low-affinity potassium transport system. Interacts with Trk system potassium uptake protein TrkA.</text>
</comment>
<dbReference type="GO" id="GO:0015379">
    <property type="term" value="F:potassium:chloride symporter activity"/>
    <property type="evidence" value="ECO:0007669"/>
    <property type="project" value="InterPro"/>
</dbReference>
<dbReference type="GO" id="GO:0046872">
    <property type="term" value="F:metal ion binding"/>
    <property type="evidence" value="ECO:0007669"/>
    <property type="project" value="UniProtKB-KW"/>
</dbReference>
<accession>A0AAJ0U578</accession>
<evidence type="ECO:0000256" key="14">
    <source>
        <dbReference type="SAM" id="Phobius"/>
    </source>
</evidence>
<dbReference type="GO" id="GO:0005886">
    <property type="term" value="C:plasma membrane"/>
    <property type="evidence" value="ECO:0007669"/>
    <property type="project" value="UniProtKB-SubCell"/>
</dbReference>
<feature type="binding site" evidence="13">
    <location>
        <position position="219"/>
    </location>
    <ligand>
        <name>K(+)</name>
        <dbReference type="ChEBI" id="CHEBI:29103"/>
    </ligand>
</feature>
<dbReference type="RefSeq" id="WP_200346723.1">
    <property type="nucleotide sequence ID" value="NZ_NRSJ01000023.1"/>
</dbReference>
<evidence type="ECO:0000313" key="16">
    <source>
        <dbReference type="Proteomes" id="UP001296776"/>
    </source>
</evidence>
<evidence type="ECO:0000256" key="4">
    <source>
        <dbReference type="ARBA" id="ARBA00022475"/>
    </source>
</evidence>
<feature type="transmembrane region" description="Helical" evidence="14">
    <location>
        <begin position="180"/>
        <end position="199"/>
    </location>
</feature>
<reference evidence="15" key="1">
    <citation type="submission" date="2017-08" db="EMBL/GenBank/DDBJ databases">
        <authorList>
            <person name="Imhoff J.F."/>
            <person name="Rahn T."/>
            <person name="Kuenzel S."/>
            <person name="Neulinger S.C."/>
        </authorList>
    </citation>
    <scope>NUCLEOTIDE SEQUENCE</scope>
    <source>
        <strain evidence="15">DSM 11080</strain>
    </source>
</reference>
<feature type="transmembrane region" description="Helical" evidence="14">
    <location>
        <begin position="391"/>
        <end position="416"/>
    </location>
</feature>
<dbReference type="Proteomes" id="UP001296776">
    <property type="component" value="Unassembled WGS sequence"/>
</dbReference>
<feature type="transmembrane region" description="Helical" evidence="14">
    <location>
        <begin position="234"/>
        <end position="256"/>
    </location>
</feature>
<gene>
    <name evidence="15" type="ORF">CKO40_13325</name>
</gene>
<keyword evidence="11 12" id="KW-0472">Membrane</keyword>
<feature type="binding site" evidence="13">
    <location>
        <position position="110"/>
    </location>
    <ligand>
        <name>K(+)</name>
        <dbReference type="ChEBI" id="CHEBI:29103"/>
    </ligand>
</feature>
<evidence type="ECO:0000256" key="5">
    <source>
        <dbReference type="ARBA" id="ARBA00022519"/>
    </source>
</evidence>
<keyword evidence="16" id="KW-1185">Reference proteome</keyword>
<evidence type="ECO:0000256" key="10">
    <source>
        <dbReference type="ARBA" id="ARBA00023065"/>
    </source>
</evidence>
<feature type="transmembrane region" description="Helical" evidence="14">
    <location>
        <begin position="70"/>
        <end position="90"/>
    </location>
</feature>
<evidence type="ECO:0000256" key="8">
    <source>
        <dbReference type="ARBA" id="ARBA00022958"/>
    </source>
</evidence>
<feature type="binding site" evidence="13">
    <location>
        <position position="434"/>
    </location>
    <ligand>
        <name>K(+)</name>
        <dbReference type="ChEBI" id="CHEBI:29103"/>
    </ligand>
</feature>
<evidence type="ECO:0000256" key="7">
    <source>
        <dbReference type="ARBA" id="ARBA00022692"/>
    </source>
</evidence>
<dbReference type="Pfam" id="PF02386">
    <property type="entry name" value="TrkH"/>
    <property type="match status" value="1"/>
</dbReference>
<feature type="transmembrane region" description="Helical" evidence="14">
    <location>
        <begin position="276"/>
        <end position="298"/>
    </location>
</feature>
<comment type="caution">
    <text evidence="15">The sequence shown here is derived from an EMBL/GenBank/DDBJ whole genome shotgun (WGS) entry which is preliminary data.</text>
</comment>
<evidence type="ECO:0000256" key="13">
    <source>
        <dbReference type="PIRSR" id="PIRSR006247-1"/>
    </source>
</evidence>
<keyword evidence="6 12" id="KW-0633">Potassium transport</keyword>
<dbReference type="PANTHER" id="PTHR32024:SF2">
    <property type="entry name" value="TRK SYSTEM POTASSIUM UPTAKE PROTEIN TRKG-RELATED"/>
    <property type="match status" value="1"/>
</dbReference>
<keyword evidence="7 14" id="KW-0812">Transmembrane</keyword>
<keyword evidence="3 12" id="KW-0813">Transport</keyword>
<protein>
    <recommendedName>
        <fullName evidence="12">Trk system potassium uptake protein</fullName>
    </recommendedName>
</protein>
<evidence type="ECO:0000256" key="6">
    <source>
        <dbReference type="ARBA" id="ARBA00022538"/>
    </source>
</evidence>
<evidence type="ECO:0000256" key="9">
    <source>
        <dbReference type="ARBA" id="ARBA00022989"/>
    </source>
</evidence>
<organism evidence="15 16">
    <name type="scientific">Halochromatium glycolicum</name>
    <dbReference type="NCBI Taxonomy" id="85075"/>
    <lineage>
        <taxon>Bacteria</taxon>
        <taxon>Pseudomonadati</taxon>
        <taxon>Pseudomonadota</taxon>
        <taxon>Gammaproteobacteria</taxon>
        <taxon>Chromatiales</taxon>
        <taxon>Chromatiaceae</taxon>
        <taxon>Halochromatium</taxon>
    </lineage>
</organism>
<feature type="transmembrane region" description="Helical" evidence="14">
    <location>
        <begin position="132"/>
        <end position="159"/>
    </location>
</feature>
<sequence>MHGRAIIRLFGILLLIYGGSFLPSLGLSLLYDDEQWRIFTSSLLLTLAIGLLLWLPNLRARTELSVRDSFLVVTLFWSVLGVFGALPFMFGLHLSFTDAVFESISGFTTTGATVITGLDQLPPSILYHRQQIQWLGGMGVIVLAVAILPLMGVGGMQLYRAETSGVAKYEKPTPRIAETARALWLLYFGLTAACALAYWAAGMSLFDAVGHAFTTVATGGFSPHDASMGYFDSWVIELIAIVFMLAGGVNFAVHFLAWRQLDPRAYVTDSEVRTYWVIFAVASVLVAVSLAWTGVYATGLESLRFAAFQVASIMTSTGFATATFAHWPLYLPLILVIVSFIGGCVGSTAGGIKVVRVMLLAKLGLRELFQLVHPRAQTPVKIGKRPVGDQVLFSVWGFYVLYVLVAVLLTGAMMGAGLDLESAFGAVVATLNLLGPGLGEVAANFTSVNEVVKWLAVFSMLAGRLEIFTLLILFFPAYWRH</sequence>
<comment type="subcellular location">
    <subcellularLocation>
        <location evidence="1 12">Cell inner membrane</location>
        <topology evidence="1 12">Multi-pass membrane protein</topology>
    </subcellularLocation>
</comment>
<evidence type="ECO:0000256" key="2">
    <source>
        <dbReference type="ARBA" id="ARBA00009137"/>
    </source>
</evidence>
<feature type="transmembrane region" description="Helical" evidence="14">
    <location>
        <begin position="7"/>
        <end position="30"/>
    </location>
</feature>
<feature type="transmembrane region" description="Helical" evidence="14">
    <location>
        <begin position="422"/>
        <end position="443"/>
    </location>
</feature>
<evidence type="ECO:0000256" key="1">
    <source>
        <dbReference type="ARBA" id="ARBA00004429"/>
    </source>
</evidence>
<keyword evidence="9 14" id="KW-1133">Transmembrane helix</keyword>
<keyword evidence="5 12" id="KW-0997">Cell inner membrane</keyword>
<dbReference type="PANTHER" id="PTHR32024">
    <property type="entry name" value="TRK SYSTEM POTASSIUM UPTAKE PROTEIN TRKG-RELATED"/>
    <property type="match status" value="1"/>
</dbReference>
<dbReference type="EMBL" id="NRSJ01000023">
    <property type="protein sequence ID" value="MBK1705506.1"/>
    <property type="molecule type" value="Genomic_DNA"/>
</dbReference>
<name>A0AAJ0U578_9GAMM</name>
<comment type="similarity">
    <text evidence="2 12">Belongs to the TrkH potassium transport family.</text>
</comment>
<dbReference type="AlphaFoldDB" id="A0AAJ0U578"/>
<feature type="transmembrane region" description="Helical" evidence="14">
    <location>
        <begin position="333"/>
        <end position="355"/>
    </location>
</feature>
<evidence type="ECO:0000256" key="12">
    <source>
        <dbReference type="PIRNR" id="PIRNR006247"/>
    </source>
</evidence>
<dbReference type="PIRSF" id="PIRSF006247">
    <property type="entry name" value="TrkH"/>
    <property type="match status" value="1"/>
</dbReference>
<proteinExistence type="inferred from homology"/>
<keyword evidence="10 12" id="KW-0406">Ion transport</keyword>
<dbReference type="InterPro" id="IPR004772">
    <property type="entry name" value="TrkH"/>
</dbReference>
<keyword evidence="13" id="KW-0479">Metal-binding</keyword>
<keyword evidence="4 12" id="KW-1003">Cell membrane</keyword>
<evidence type="ECO:0000256" key="3">
    <source>
        <dbReference type="ARBA" id="ARBA00022448"/>
    </source>
</evidence>
<feature type="binding site" evidence="13">
    <location>
        <position position="317"/>
    </location>
    <ligand>
        <name>K(+)</name>
        <dbReference type="ChEBI" id="CHEBI:29103"/>
    </ligand>
</feature>
<evidence type="ECO:0000313" key="15">
    <source>
        <dbReference type="EMBL" id="MBK1705506.1"/>
    </source>
</evidence>
<feature type="transmembrane region" description="Helical" evidence="14">
    <location>
        <begin position="36"/>
        <end position="58"/>
    </location>
</feature>
<feature type="binding site" evidence="13">
    <location>
        <position position="109"/>
    </location>
    <ligand>
        <name>K(+)</name>
        <dbReference type="ChEBI" id="CHEBI:29103"/>
    </ligand>
</feature>
<dbReference type="InterPro" id="IPR003445">
    <property type="entry name" value="Cat_transpt"/>
</dbReference>
<dbReference type="NCBIfam" id="TIGR00933">
    <property type="entry name" value="2a38"/>
    <property type="match status" value="1"/>
</dbReference>
<keyword evidence="8 12" id="KW-0630">Potassium</keyword>
<reference evidence="15" key="2">
    <citation type="journal article" date="2020" name="Microorganisms">
        <title>Osmotic Adaptation and Compatible Solute Biosynthesis of Phototrophic Bacteria as Revealed from Genome Analyses.</title>
        <authorList>
            <person name="Imhoff J.F."/>
            <person name="Rahn T."/>
            <person name="Kunzel S."/>
            <person name="Keller A."/>
            <person name="Neulinger S.C."/>
        </authorList>
    </citation>
    <scope>NUCLEOTIDE SEQUENCE</scope>
    <source>
        <strain evidence="15">DSM 11080</strain>
    </source>
</reference>
<evidence type="ECO:0000256" key="11">
    <source>
        <dbReference type="ARBA" id="ARBA00023136"/>
    </source>
</evidence>